<organism evidence="1 2">
    <name type="scientific">Bipolaris oryzae ATCC 44560</name>
    <dbReference type="NCBI Taxonomy" id="930090"/>
    <lineage>
        <taxon>Eukaryota</taxon>
        <taxon>Fungi</taxon>
        <taxon>Dikarya</taxon>
        <taxon>Ascomycota</taxon>
        <taxon>Pezizomycotina</taxon>
        <taxon>Dothideomycetes</taxon>
        <taxon>Pleosporomycetidae</taxon>
        <taxon>Pleosporales</taxon>
        <taxon>Pleosporineae</taxon>
        <taxon>Pleosporaceae</taxon>
        <taxon>Bipolaris</taxon>
    </lineage>
</organism>
<name>W7A421_COCMI</name>
<protein>
    <submittedName>
        <fullName evidence="1">Uncharacterized protein</fullName>
    </submittedName>
</protein>
<dbReference type="RefSeq" id="XP_007682668.1">
    <property type="nucleotide sequence ID" value="XM_007684478.1"/>
</dbReference>
<evidence type="ECO:0000313" key="1">
    <source>
        <dbReference type="EMBL" id="EUC50786.1"/>
    </source>
</evidence>
<dbReference type="GeneID" id="19120123"/>
<dbReference type="Proteomes" id="UP000054032">
    <property type="component" value="Unassembled WGS sequence"/>
</dbReference>
<proteinExistence type="predicted"/>
<accession>W7A421</accession>
<dbReference type="EMBL" id="KI963921">
    <property type="protein sequence ID" value="EUC50786.1"/>
    <property type="molecule type" value="Genomic_DNA"/>
</dbReference>
<dbReference type="KEGG" id="bor:COCMIDRAFT_21800"/>
<sequence length="138" mass="15337">MFEPMECGRDIKNDGYASLMQRPAHGSADTWGGCDPARFRDDLMNSGGRYRSQIKAAWMSNAGNSGSKAADAKAYFKLYSVQGVMTDVECTYIVKMQWFDGAYKNKQNLAHITLVCRYDKTSVLTDPVNYSASAPVPR</sequence>
<evidence type="ECO:0000313" key="2">
    <source>
        <dbReference type="Proteomes" id="UP000054032"/>
    </source>
</evidence>
<gene>
    <name evidence="1" type="ORF">COCMIDRAFT_21800</name>
</gene>
<reference evidence="1 2" key="1">
    <citation type="journal article" date="2013" name="PLoS Genet.">
        <title>Comparative genome structure, secondary metabolite, and effector coding capacity across Cochliobolus pathogens.</title>
        <authorList>
            <person name="Condon B.J."/>
            <person name="Leng Y."/>
            <person name="Wu D."/>
            <person name="Bushley K.E."/>
            <person name="Ohm R.A."/>
            <person name="Otillar R."/>
            <person name="Martin J."/>
            <person name="Schackwitz W."/>
            <person name="Grimwood J."/>
            <person name="MohdZainudin N."/>
            <person name="Xue C."/>
            <person name="Wang R."/>
            <person name="Manning V.A."/>
            <person name="Dhillon B."/>
            <person name="Tu Z.J."/>
            <person name="Steffenson B.J."/>
            <person name="Salamov A."/>
            <person name="Sun H."/>
            <person name="Lowry S."/>
            <person name="LaButti K."/>
            <person name="Han J."/>
            <person name="Copeland A."/>
            <person name="Lindquist E."/>
            <person name="Barry K."/>
            <person name="Schmutz J."/>
            <person name="Baker S.E."/>
            <person name="Ciuffetti L.M."/>
            <person name="Grigoriev I.V."/>
            <person name="Zhong S."/>
            <person name="Turgeon B.G."/>
        </authorList>
    </citation>
    <scope>NUCLEOTIDE SEQUENCE [LARGE SCALE GENOMIC DNA]</scope>
    <source>
        <strain evidence="1 2">ATCC 44560</strain>
    </source>
</reference>
<dbReference type="HOGENOM" id="CLU_1854901_0_0_1"/>
<keyword evidence="2" id="KW-1185">Reference proteome</keyword>
<dbReference type="AlphaFoldDB" id="W7A421"/>